<organism evidence="1 2">
    <name type="scientific">Sphingobacterium kitahiroshimense</name>
    <dbReference type="NCBI Taxonomy" id="470446"/>
    <lineage>
        <taxon>Bacteria</taxon>
        <taxon>Pseudomonadati</taxon>
        <taxon>Bacteroidota</taxon>
        <taxon>Sphingobacteriia</taxon>
        <taxon>Sphingobacteriales</taxon>
        <taxon>Sphingobacteriaceae</taxon>
        <taxon>Sphingobacterium</taxon>
    </lineage>
</organism>
<dbReference type="InterPro" id="IPR007060">
    <property type="entry name" value="FtsL/DivIC"/>
</dbReference>
<proteinExistence type="predicted"/>
<reference evidence="1 2" key="1">
    <citation type="submission" date="2024-04" db="EMBL/GenBank/DDBJ databases">
        <title>WGS of bacteria from Torrens River.</title>
        <authorList>
            <person name="Wyrsch E.R."/>
            <person name="Drigo B."/>
        </authorList>
    </citation>
    <scope>NUCLEOTIDE SEQUENCE [LARGE SCALE GENOMIC DNA]</scope>
    <source>
        <strain evidence="1 2">TWI391</strain>
    </source>
</reference>
<comment type="caution">
    <text evidence="1">The sequence shown here is derived from an EMBL/GenBank/DDBJ whole genome shotgun (WGS) entry which is preliminary data.</text>
</comment>
<dbReference type="EMBL" id="JBDJNQ010000001">
    <property type="protein sequence ID" value="MEN5376150.1"/>
    <property type="molecule type" value="Genomic_DNA"/>
</dbReference>
<protein>
    <submittedName>
        <fullName evidence="1">Septum formation initiator family protein</fullName>
    </submittedName>
</protein>
<sequence>MDRFLALIRNKYFLAGIAFTVWMCFFDRNDFATQYSYQHQKSNLEREKAFYEKENESIIETITDIRSDQREVQRIAREKYKMKKENEDVYIVTEVEPKEEN</sequence>
<dbReference type="RefSeq" id="WP_132772861.1">
    <property type="nucleotide sequence ID" value="NZ_JAOQNK010000001.1"/>
</dbReference>
<evidence type="ECO:0000313" key="2">
    <source>
        <dbReference type="Proteomes" id="UP001409291"/>
    </source>
</evidence>
<dbReference type="Pfam" id="PF04977">
    <property type="entry name" value="DivIC"/>
    <property type="match status" value="1"/>
</dbReference>
<name>A0ABV0BNZ2_9SPHI</name>
<evidence type="ECO:0000313" key="1">
    <source>
        <dbReference type="EMBL" id="MEN5376150.1"/>
    </source>
</evidence>
<accession>A0ABV0BNZ2</accession>
<gene>
    <name evidence="1" type="ORF">ABE541_02650</name>
</gene>
<keyword evidence="2" id="KW-1185">Reference proteome</keyword>
<dbReference type="Proteomes" id="UP001409291">
    <property type="component" value="Unassembled WGS sequence"/>
</dbReference>